<comment type="caution">
    <text evidence="7">The sequence shown here is derived from an EMBL/GenBank/DDBJ whole genome shotgun (WGS) entry which is preliminary data.</text>
</comment>
<dbReference type="InterPro" id="IPR036388">
    <property type="entry name" value="WH-like_DNA-bd_sf"/>
</dbReference>
<feature type="domain" description="OmpR/PhoB-type" evidence="5">
    <location>
        <begin position="18"/>
        <end position="93"/>
    </location>
</feature>
<keyword evidence="4" id="KW-0804">Transcription</keyword>
<evidence type="ECO:0000256" key="4">
    <source>
        <dbReference type="ARBA" id="ARBA00023163"/>
    </source>
</evidence>
<accession>A0A7W7FWB8</accession>
<dbReference type="Gene3D" id="1.25.40.10">
    <property type="entry name" value="Tetratricopeptide repeat domain"/>
    <property type="match status" value="1"/>
</dbReference>
<dbReference type="InterPro" id="IPR005158">
    <property type="entry name" value="BTAD"/>
</dbReference>
<evidence type="ECO:0000313" key="7">
    <source>
        <dbReference type="EMBL" id="MBB4679895.1"/>
    </source>
</evidence>
<dbReference type="GO" id="GO:0006355">
    <property type="term" value="P:regulation of DNA-templated transcription"/>
    <property type="evidence" value="ECO:0007669"/>
    <property type="project" value="InterPro"/>
</dbReference>
<dbReference type="GO" id="GO:0003677">
    <property type="term" value="F:DNA binding"/>
    <property type="evidence" value="ECO:0007669"/>
    <property type="project" value="UniProtKB-KW"/>
</dbReference>
<evidence type="ECO:0000313" key="8">
    <source>
        <dbReference type="Proteomes" id="UP000533598"/>
    </source>
</evidence>
<protein>
    <submittedName>
        <fullName evidence="7">DNA-binding SARP family transcriptional activator</fullName>
    </submittedName>
</protein>
<gene>
    <name evidence="7" type="ORF">HNR67_006013</name>
</gene>
<evidence type="ECO:0000256" key="1">
    <source>
        <dbReference type="ARBA" id="ARBA00005820"/>
    </source>
</evidence>
<dbReference type="SMART" id="SM00862">
    <property type="entry name" value="Trans_reg_C"/>
    <property type="match status" value="1"/>
</dbReference>
<dbReference type="InterPro" id="IPR001867">
    <property type="entry name" value="OmpR/PhoB-type_DNA-bd"/>
</dbReference>
<dbReference type="Gene3D" id="1.10.10.10">
    <property type="entry name" value="Winged helix-like DNA-binding domain superfamily/Winged helix DNA-binding domain"/>
    <property type="match status" value="1"/>
</dbReference>
<dbReference type="EMBL" id="JACHMH010000001">
    <property type="protein sequence ID" value="MBB4679895.1"/>
    <property type="molecule type" value="Genomic_DNA"/>
</dbReference>
<dbReference type="CDD" id="cd15831">
    <property type="entry name" value="BTAD"/>
    <property type="match status" value="1"/>
</dbReference>
<dbReference type="SUPFAM" id="SSF46894">
    <property type="entry name" value="C-terminal effector domain of the bipartite response regulators"/>
    <property type="match status" value="1"/>
</dbReference>
<keyword evidence="8" id="KW-1185">Reference proteome</keyword>
<comment type="similarity">
    <text evidence="1">Belongs to the AfsR/DnrI/RedD regulatory family.</text>
</comment>
<evidence type="ECO:0000256" key="2">
    <source>
        <dbReference type="ARBA" id="ARBA00023015"/>
    </source>
</evidence>
<evidence type="ECO:0000256" key="3">
    <source>
        <dbReference type="ARBA" id="ARBA00023125"/>
    </source>
</evidence>
<dbReference type="InterPro" id="IPR051677">
    <property type="entry name" value="AfsR-DnrI-RedD_regulator"/>
</dbReference>
<feature type="domain" description="Bacterial transcriptional activator" evidence="6">
    <location>
        <begin position="100"/>
        <end position="243"/>
    </location>
</feature>
<dbReference type="SUPFAM" id="SSF48452">
    <property type="entry name" value="TPR-like"/>
    <property type="match status" value="1"/>
</dbReference>
<name>A0A7W7FWB8_9PSEU</name>
<dbReference type="SMART" id="SM01043">
    <property type="entry name" value="BTAD"/>
    <property type="match status" value="1"/>
</dbReference>
<organism evidence="7 8">
    <name type="scientific">Crossiella cryophila</name>
    <dbReference type="NCBI Taxonomy" id="43355"/>
    <lineage>
        <taxon>Bacteria</taxon>
        <taxon>Bacillati</taxon>
        <taxon>Actinomycetota</taxon>
        <taxon>Actinomycetes</taxon>
        <taxon>Pseudonocardiales</taxon>
        <taxon>Pseudonocardiaceae</taxon>
        <taxon>Crossiella</taxon>
    </lineage>
</organism>
<dbReference type="PANTHER" id="PTHR35807">
    <property type="entry name" value="TRANSCRIPTIONAL REGULATOR REDD-RELATED"/>
    <property type="match status" value="1"/>
</dbReference>
<dbReference type="GO" id="GO:0000160">
    <property type="term" value="P:phosphorelay signal transduction system"/>
    <property type="evidence" value="ECO:0007669"/>
    <property type="project" value="InterPro"/>
</dbReference>
<reference evidence="7 8" key="1">
    <citation type="submission" date="2020-08" db="EMBL/GenBank/DDBJ databases">
        <title>Sequencing the genomes of 1000 actinobacteria strains.</title>
        <authorList>
            <person name="Klenk H.-P."/>
        </authorList>
    </citation>
    <scope>NUCLEOTIDE SEQUENCE [LARGE SCALE GENOMIC DNA]</scope>
    <source>
        <strain evidence="7 8">DSM 44230</strain>
    </source>
</reference>
<evidence type="ECO:0000259" key="5">
    <source>
        <dbReference type="SMART" id="SM00862"/>
    </source>
</evidence>
<dbReference type="Proteomes" id="UP000533598">
    <property type="component" value="Unassembled WGS sequence"/>
</dbReference>
<dbReference type="InterPro" id="IPR011990">
    <property type="entry name" value="TPR-like_helical_dom_sf"/>
</dbReference>
<dbReference type="AlphaFoldDB" id="A0A7W7FWB8"/>
<dbReference type="PANTHER" id="PTHR35807:SF1">
    <property type="entry name" value="TRANSCRIPTIONAL REGULATOR REDD"/>
    <property type="match status" value="1"/>
</dbReference>
<dbReference type="InterPro" id="IPR016032">
    <property type="entry name" value="Sig_transdc_resp-reg_C-effctor"/>
</dbReference>
<keyword evidence="3 7" id="KW-0238">DNA-binding</keyword>
<evidence type="ECO:0000259" key="6">
    <source>
        <dbReference type="SMART" id="SM01043"/>
    </source>
</evidence>
<dbReference type="RefSeq" id="WP_185005594.1">
    <property type="nucleotide sequence ID" value="NZ_BAAAUI010000017.1"/>
</dbReference>
<dbReference type="Pfam" id="PF03704">
    <property type="entry name" value="BTAD"/>
    <property type="match status" value="1"/>
</dbReference>
<proteinExistence type="inferred from homology"/>
<sequence length="247" mass="27269">MSETVLRLFGHLELWHADRPLPLPPARPQALLTALALWRGQWCDTDRLVGTLWGEHPPPSALVNLRAFICQWRKLLTPQNTLSIDSRRGAYRLNPGDTVIDIAEFETLLADGDRALAAVDPGTAASRFEAALELWRGTPFSALGLCALAEQTRLTELRDRGRSGLVTALLAQDRHAEAVTVLRQAVAAQPYDERVWARLVSTLEVAGRRADALAAYRHIQGLLWEELGIAPGRELQAARLRVLAPTS</sequence>
<keyword evidence="2" id="KW-0805">Transcription regulation</keyword>